<evidence type="ECO:0000313" key="7">
    <source>
        <dbReference type="EMBL" id="MBL0420024.1"/>
    </source>
</evidence>
<keyword evidence="8" id="KW-1185">Reference proteome</keyword>
<sequence>MNFEKNCLIGWMVLAAVFPLLVQDQYILHIAIMVLFYAVLASSLNLVVGYVGEFSLGHTAFLGTGAYAAAILSAQYGWPLWATIPVAGLLAAVMGLVIGALTLRLQGPFFVIVTLSFAEVLRLVADNWIGLTNGPMGIAGIPQPAILAEAGNLGAKQFYYAIAWVLLALTLYLSYRFVHSNAGRAAVAVRENRYVAQSIGIRPLNYTMLALVLGALLSGMAGGFYAHYISFVGPEVFRFAFMVSMIIMVLIGGKGTLVGPLVGALLVTFLEEYLREAKELRLSLFGLAVIGIVLFLPRGLMGWVMQWRGRAVAPSPVAVPAPEPEPAPGRPA</sequence>
<reference evidence="7" key="1">
    <citation type="submission" date="2021-01" db="EMBL/GenBank/DDBJ databases">
        <title>Ramlibacter sp. strain AW1 16S ribosomal RNA gene Genome sequencing and assembly.</title>
        <authorList>
            <person name="Kang M."/>
        </authorList>
    </citation>
    <scope>NUCLEOTIDE SEQUENCE</scope>
    <source>
        <strain evidence="7">AW1</strain>
    </source>
</reference>
<dbReference type="PANTHER" id="PTHR30482">
    <property type="entry name" value="HIGH-AFFINITY BRANCHED-CHAIN AMINO ACID TRANSPORT SYSTEM PERMEASE"/>
    <property type="match status" value="1"/>
</dbReference>
<dbReference type="InterPro" id="IPR043428">
    <property type="entry name" value="LivM-like"/>
</dbReference>
<evidence type="ECO:0000256" key="3">
    <source>
        <dbReference type="ARBA" id="ARBA00022692"/>
    </source>
</evidence>
<accession>A0A936ZEE0</accession>
<feature type="transmembrane region" description="Helical" evidence="6">
    <location>
        <begin position="7"/>
        <end position="22"/>
    </location>
</feature>
<dbReference type="InterPro" id="IPR001851">
    <property type="entry name" value="ABC_transp_permease"/>
</dbReference>
<comment type="caution">
    <text evidence="7">The sequence shown here is derived from an EMBL/GenBank/DDBJ whole genome shotgun (WGS) entry which is preliminary data.</text>
</comment>
<keyword evidence="3 6" id="KW-0812">Transmembrane</keyword>
<name>A0A936ZEE0_9BURK</name>
<dbReference type="AlphaFoldDB" id="A0A936ZEE0"/>
<evidence type="ECO:0000256" key="1">
    <source>
        <dbReference type="ARBA" id="ARBA00004651"/>
    </source>
</evidence>
<dbReference type="RefSeq" id="WP_201683017.1">
    <property type="nucleotide sequence ID" value="NZ_JAEQNA010000001.1"/>
</dbReference>
<evidence type="ECO:0000313" key="8">
    <source>
        <dbReference type="Proteomes" id="UP000613011"/>
    </source>
</evidence>
<organism evidence="7 8">
    <name type="scientific">Ramlibacter aurantiacus</name>
    <dbReference type="NCBI Taxonomy" id="2801330"/>
    <lineage>
        <taxon>Bacteria</taxon>
        <taxon>Pseudomonadati</taxon>
        <taxon>Pseudomonadota</taxon>
        <taxon>Betaproteobacteria</taxon>
        <taxon>Burkholderiales</taxon>
        <taxon>Comamonadaceae</taxon>
        <taxon>Ramlibacter</taxon>
    </lineage>
</organism>
<dbReference type="EMBL" id="JAEQNA010000001">
    <property type="protein sequence ID" value="MBL0420024.1"/>
    <property type="molecule type" value="Genomic_DNA"/>
</dbReference>
<evidence type="ECO:0000256" key="6">
    <source>
        <dbReference type="SAM" id="Phobius"/>
    </source>
</evidence>
<feature type="transmembrane region" description="Helical" evidence="6">
    <location>
        <begin position="282"/>
        <end position="300"/>
    </location>
</feature>
<feature type="transmembrane region" description="Helical" evidence="6">
    <location>
        <begin position="84"/>
        <end position="102"/>
    </location>
</feature>
<dbReference type="Proteomes" id="UP000613011">
    <property type="component" value="Unassembled WGS sequence"/>
</dbReference>
<keyword evidence="5 6" id="KW-0472">Membrane</keyword>
<feature type="transmembrane region" description="Helical" evidence="6">
    <location>
        <begin position="157"/>
        <end position="175"/>
    </location>
</feature>
<proteinExistence type="predicted"/>
<dbReference type="GO" id="GO:0015658">
    <property type="term" value="F:branched-chain amino acid transmembrane transporter activity"/>
    <property type="evidence" value="ECO:0007669"/>
    <property type="project" value="InterPro"/>
</dbReference>
<evidence type="ECO:0000256" key="5">
    <source>
        <dbReference type="ARBA" id="ARBA00023136"/>
    </source>
</evidence>
<evidence type="ECO:0000256" key="2">
    <source>
        <dbReference type="ARBA" id="ARBA00022475"/>
    </source>
</evidence>
<protein>
    <submittedName>
        <fullName evidence="7">Branched-chain amino acid ABC transporter permease</fullName>
    </submittedName>
</protein>
<dbReference type="PANTHER" id="PTHR30482:SF10">
    <property type="entry name" value="HIGH-AFFINITY BRANCHED-CHAIN AMINO ACID TRANSPORT PROTEIN BRAE"/>
    <property type="match status" value="1"/>
</dbReference>
<dbReference type="CDD" id="cd06581">
    <property type="entry name" value="TM_PBP1_LivM_like"/>
    <property type="match status" value="1"/>
</dbReference>
<comment type="subcellular location">
    <subcellularLocation>
        <location evidence="1">Cell membrane</location>
        <topology evidence="1">Multi-pass membrane protein</topology>
    </subcellularLocation>
</comment>
<dbReference type="Pfam" id="PF02653">
    <property type="entry name" value="BPD_transp_2"/>
    <property type="match status" value="1"/>
</dbReference>
<feature type="transmembrane region" description="Helical" evidence="6">
    <location>
        <begin position="60"/>
        <end position="78"/>
    </location>
</feature>
<feature type="transmembrane region" description="Helical" evidence="6">
    <location>
        <begin position="109"/>
        <end position="125"/>
    </location>
</feature>
<feature type="transmembrane region" description="Helical" evidence="6">
    <location>
        <begin position="206"/>
        <end position="227"/>
    </location>
</feature>
<feature type="transmembrane region" description="Helical" evidence="6">
    <location>
        <begin position="28"/>
        <end position="48"/>
    </location>
</feature>
<keyword evidence="2" id="KW-1003">Cell membrane</keyword>
<dbReference type="GO" id="GO:0005886">
    <property type="term" value="C:plasma membrane"/>
    <property type="evidence" value="ECO:0007669"/>
    <property type="project" value="UniProtKB-SubCell"/>
</dbReference>
<evidence type="ECO:0000256" key="4">
    <source>
        <dbReference type="ARBA" id="ARBA00022989"/>
    </source>
</evidence>
<keyword evidence="4 6" id="KW-1133">Transmembrane helix</keyword>
<gene>
    <name evidence="7" type="ORF">JI739_06655</name>
</gene>
<feature type="transmembrane region" description="Helical" evidence="6">
    <location>
        <begin position="239"/>
        <end position="270"/>
    </location>
</feature>